<dbReference type="AlphaFoldDB" id="A0A174W5H8"/>
<dbReference type="RefSeq" id="WP_055060756.1">
    <property type="nucleotide sequence ID" value="NZ_CZBP01000054.1"/>
</dbReference>
<sequence length="62" mass="7340">MKKLIRGERYNQEIAMHTGYHLEITAMETAYLVSGEDGFGRRDDSTYRRKVARHPSMRDKYC</sequence>
<proteinExistence type="predicted"/>
<organism evidence="1 2">
    <name type="scientific">Blautia obeum</name>
    <dbReference type="NCBI Taxonomy" id="40520"/>
    <lineage>
        <taxon>Bacteria</taxon>
        <taxon>Bacillati</taxon>
        <taxon>Bacillota</taxon>
        <taxon>Clostridia</taxon>
        <taxon>Lachnospirales</taxon>
        <taxon>Lachnospiraceae</taxon>
        <taxon>Blautia</taxon>
    </lineage>
</organism>
<protein>
    <submittedName>
        <fullName evidence="1">Uncharacterized protein</fullName>
    </submittedName>
</protein>
<dbReference type="EMBL" id="CZBP01000054">
    <property type="protein sequence ID" value="CUQ42434.1"/>
    <property type="molecule type" value="Genomic_DNA"/>
</dbReference>
<name>A0A174W5H8_9FIRM</name>
<accession>A0A174W5H8</accession>
<gene>
    <name evidence="1" type="ORF">ERS852569_03856</name>
</gene>
<evidence type="ECO:0000313" key="1">
    <source>
        <dbReference type="EMBL" id="CUQ42434.1"/>
    </source>
</evidence>
<evidence type="ECO:0000313" key="2">
    <source>
        <dbReference type="Proteomes" id="UP000095762"/>
    </source>
</evidence>
<dbReference type="Proteomes" id="UP000095762">
    <property type="component" value="Unassembled WGS sequence"/>
</dbReference>
<reference evidence="1 2" key="1">
    <citation type="submission" date="2015-09" db="EMBL/GenBank/DDBJ databases">
        <authorList>
            <consortium name="Pathogen Informatics"/>
        </authorList>
    </citation>
    <scope>NUCLEOTIDE SEQUENCE [LARGE SCALE GENOMIC DNA]</scope>
    <source>
        <strain evidence="1 2">2789STDY5834957</strain>
    </source>
</reference>